<protein>
    <submittedName>
        <fullName evidence="1">Glutaredoxin family protein</fullName>
    </submittedName>
</protein>
<dbReference type="Pfam" id="PF05768">
    <property type="entry name" value="Glrx-like"/>
    <property type="match status" value="1"/>
</dbReference>
<accession>A0A516V4X6</accession>
<proteinExistence type="predicted"/>
<dbReference type="RefSeq" id="WP_143879053.1">
    <property type="nucleotide sequence ID" value="NZ_BAABLZ010000001.1"/>
</dbReference>
<dbReference type="OrthoDB" id="8537427at2"/>
<name>A0A516V4X6_9GAMM</name>
<dbReference type="InterPro" id="IPR008554">
    <property type="entry name" value="Glutaredoxin-like"/>
</dbReference>
<dbReference type="SUPFAM" id="SSF52833">
    <property type="entry name" value="Thioredoxin-like"/>
    <property type="match status" value="1"/>
</dbReference>
<dbReference type="EMBL" id="CP041742">
    <property type="protein sequence ID" value="QDQ73541.1"/>
    <property type="molecule type" value="Genomic_DNA"/>
</dbReference>
<dbReference type="Gene3D" id="3.40.30.10">
    <property type="entry name" value="Glutaredoxin"/>
    <property type="match status" value="1"/>
</dbReference>
<evidence type="ECO:0000313" key="2">
    <source>
        <dbReference type="Proteomes" id="UP000315891"/>
    </source>
</evidence>
<reference evidence="1 2" key="1">
    <citation type="submission" date="2019-07" db="EMBL/GenBank/DDBJ databases">
        <title>Lysobacter weifangensis sp. nov., isolated from bensulfuron-methyl contaminated farmland soil.</title>
        <authorList>
            <person name="Zhao H."/>
        </authorList>
    </citation>
    <scope>NUCLEOTIDE SEQUENCE [LARGE SCALE GENOMIC DNA]</scope>
    <source>
        <strain evidence="1 2">CC-Bw-6</strain>
    </source>
</reference>
<keyword evidence="2" id="KW-1185">Reference proteome</keyword>
<dbReference type="AlphaFoldDB" id="A0A516V4X6"/>
<evidence type="ECO:0000313" key="1">
    <source>
        <dbReference type="EMBL" id="QDQ73541.1"/>
    </source>
</evidence>
<gene>
    <name evidence="1" type="ORF">FNZ56_06470</name>
</gene>
<sequence length="75" mass="8693">MRLTLYQRDDCHLCDLALGLLAEVRAPEFESVFVDGDEALEQRYGIRVPVLRDEDRGVELEWPFDVAKLERFLGP</sequence>
<dbReference type="InterPro" id="IPR036249">
    <property type="entry name" value="Thioredoxin-like_sf"/>
</dbReference>
<dbReference type="Proteomes" id="UP000315891">
    <property type="component" value="Chromosome"/>
</dbReference>
<organism evidence="1 2">
    <name type="scientific">Pseudoluteimonas lycopersici</name>
    <dbReference type="NCBI Taxonomy" id="1324796"/>
    <lineage>
        <taxon>Bacteria</taxon>
        <taxon>Pseudomonadati</taxon>
        <taxon>Pseudomonadota</taxon>
        <taxon>Gammaproteobacteria</taxon>
        <taxon>Lysobacterales</taxon>
        <taxon>Lysobacteraceae</taxon>
        <taxon>Pseudoluteimonas</taxon>
    </lineage>
</organism>